<accession>A0A2T0H1I8</accession>
<feature type="transmembrane region" description="Helical" evidence="1">
    <location>
        <begin position="28"/>
        <end position="47"/>
    </location>
</feature>
<dbReference type="InParanoid" id="A0A2T0H1I8"/>
<feature type="transmembrane region" description="Helical" evidence="1">
    <location>
        <begin position="138"/>
        <end position="161"/>
    </location>
</feature>
<dbReference type="RefSeq" id="WP_106112098.1">
    <property type="nucleotide sequence ID" value="NZ_PVSR01000001.1"/>
</dbReference>
<comment type="caution">
    <text evidence="2">The sequence shown here is derived from an EMBL/GenBank/DDBJ whole genome shotgun (WGS) entry which is preliminary data.</text>
</comment>
<dbReference type="EMBL" id="PVSR01000001">
    <property type="protein sequence ID" value="PRW65231.1"/>
    <property type="molecule type" value="Genomic_DNA"/>
</dbReference>
<sequence length="287" mass="30780">MSESDERLPWPEEWPYPGGWRQRATATVFALLGAGSALAAVTALSASPPDARGVIMAMCAPLFLGFAAVAVLTRLRVRNRGIASVRLEHVETVGSEAVVIPYSRGLTSTYVVMTVSMLALFGFFAAVSLLVITDGEPGGTGVVLLLVASGAATLYLLLLVVEALRGGLGRGVLALAPTGVYHRSWTFTSFFPWDSIISVTAGTSGGQLITTAVYDNGTPCFHRRSRLWRQPELSLAPHMGVQGVNLSVDPALAYHALRYYHRYPDARAELGSQAGAERIRRAELLEH</sequence>
<proteinExistence type="predicted"/>
<protein>
    <recommendedName>
        <fullName evidence="4">PH domain-containing protein</fullName>
    </recommendedName>
</protein>
<dbReference type="Proteomes" id="UP000239352">
    <property type="component" value="Unassembled WGS sequence"/>
</dbReference>
<keyword evidence="3" id="KW-1185">Reference proteome</keyword>
<gene>
    <name evidence="2" type="ORF">CEP50_01525</name>
</gene>
<organism evidence="2 3">
    <name type="scientific">Actinopolyspora mortivallis</name>
    <dbReference type="NCBI Taxonomy" id="33906"/>
    <lineage>
        <taxon>Bacteria</taxon>
        <taxon>Bacillati</taxon>
        <taxon>Actinomycetota</taxon>
        <taxon>Actinomycetes</taxon>
        <taxon>Actinopolysporales</taxon>
        <taxon>Actinopolysporaceae</taxon>
        <taxon>Actinopolyspora</taxon>
    </lineage>
</organism>
<evidence type="ECO:0000256" key="1">
    <source>
        <dbReference type="SAM" id="Phobius"/>
    </source>
</evidence>
<feature type="transmembrane region" description="Helical" evidence="1">
    <location>
        <begin position="53"/>
        <end position="72"/>
    </location>
</feature>
<keyword evidence="1" id="KW-0472">Membrane</keyword>
<evidence type="ECO:0000313" key="2">
    <source>
        <dbReference type="EMBL" id="PRW65231.1"/>
    </source>
</evidence>
<name>A0A2T0H1I8_ACTMO</name>
<feature type="transmembrane region" description="Helical" evidence="1">
    <location>
        <begin position="110"/>
        <end position="132"/>
    </location>
</feature>
<keyword evidence="1" id="KW-0812">Transmembrane</keyword>
<keyword evidence="1" id="KW-1133">Transmembrane helix</keyword>
<reference evidence="2 3" key="1">
    <citation type="submission" date="2018-03" db="EMBL/GenBank/DDBJ databases">
        <title>Actinopolyspora mortivallis from Sahara, screening for active biomolecules.</title>
        <authorList>
            <person name="Selama O."/>
            <person name="Wellington E.M.H."/>
            <person name="Hacene H."/>
        </authorList>
    </citation>
    <scope>NUCLEOTIDE SEQUENCE [LARGE SCALE GENOMIC DNA]</scope>
    <source>
        <strain evidence="2 3">M5A</strain>
    </source>
</reference>
<dbReference type="AlphaFoldDB" id="A0A2T0H1I8"/>
<evidence type="ECO:0000313" key="3">
    <source>
        <dbReference type="Proteomes" id="UP000239352"/>
    </source>
</evidence>
<evidence type="ECO:0008006" key="4">
    <source>
        <dbReference type="Google" id="ProtNLM"/>
    </source>
</evidence>